<protein>
    <submittedName>
        <fullName evidence="1">Uncharacterized protein</fullName>
    </submittedName>
</protein>
<gene>
    <name evidence="1" type="ORF">BZL30_8250</name>
</gene>
<dbReference type="EMBL" id="MVBM01000009">
    <property type="protein sequence ID" value="OOK66638.1"/>
    <property type="molecule type" value="Genomic_DNA"/>
</dbReference>
<sequence length="43" mass="4668">MQGSTSPRVPLIASANFISVPYLLLAPRRPQSCDCELSEYLSG</sequence>
<evidence type="ECO:0000313" key="1">
    <source>
        <dbReference type="EMBL" id="OOK66638.1"/>
    </source>
</evidence>
<accession>A0A1V3WIN5</accession>
<proteinExistence type="predicted"/>
<name>A0A1V3WIN5_MYCKA</name>
<dbReference type="AlphaFoldDB" id="A0A1V3WIN5"/>
<comment type="caution">
    <text evidence="1">The sequence shown here is derived from an EMBL/GenBank/DDBJ whole genome shotgun (WGS) entry which is preliminary data.</text>
</comment>
<reference evidence="1 2" key="1">
    <citation type="submission" date="2017-02" db="EMBL/GenBank/DDBJ databases">
        <title>Complete genome sequences of Mycobacterium kansasii strains isolated from rhesus macaques.</title>
        <authorList>
            <person name="Panda A."/>
            <person name="Nagaraj S."/>
            <person name="Zhao X."/>
            <person name="Tettelin H."/>
            <person name="Detolla L.J."/>
        </authorList>
    </citation>
    <scope>NUCLEOTIDE SEQUENCE [LARGE SCALE GENOMIC DNA]</scope>
    <source>
        <strain evidence="1 2">11-3813</strain>
    </source>
</reference>
<dbReference type="Proteomes" id="UP000189229">
    <property type="component" value="Unassembled WGS sequence"/>
</dbReference>
<evidence type="ECO:0000313" key="2">
    <source>
        <dbReference type="Proteomes" id="UP000189229"/>
    </source>
</evidence>
<organism evidence="1 2">
    <name type="scientific">Mycobacterium kansasii</name>
    <dbReference type="NCBI Taxonomy" id="1768"/>
    <lineage>
        <taxon>Bacteria</taxon>
        <taxon>Bacillati</taxon>
        <taxon>Actinomycetota</taxon>
        <taxon>Actinomycetes</taxon>
        <taxon>Mycobacteriales</taxon>
        <taxon>Mycobacteriaceae</taxon>
        <taxon>Mycobacterium</taxon>
    </lineage>
</organism>